<reference evidence="1" key="1">
    <citation type="submission" date="2021-04" db="EMBL/GenBank/DDBJ databases">
        <title>Genome based classification of Actinospica acidithermotolerans sp. nov., an actinobacterium isolated from an Indonesian hot spring.</title>
        <authorList>
            <person name="Kusuma A.B."/>
            <person name="Putra K.E."/>
            <person name="Nafisah S."/>
            <person name="Loh J."/>
            <person name="Nouioui I."/>
            <person name="Goodfellow M."/>
        </authorList>
    </citation>
    <scope>NUCLEOTIDE SEQUENCE</scope>
    <source>
        <strain evidence="1">CSCA 57</strain>
    </source>
</reference>
<dbReference type="PANTHER" id="PTHR31891:SF1">
    <property type="entry name" value="FORMAMIDASE C869.04-RELATED"/>
    <property type="match status" value="1"/>
</dbReference>
<dbReference type="Proteomes" id="UP000675781">
    <property type="component" value="Unassembled WGS sequence"/>
</dbReference>
<keyword evidence="2" id="KW-1185">Reference proteome</keyword>
<comment type="caution">
    <text evidence="1">The sequence shown here is derived from an EMBL/GenBank/DDBJ whole genome shotgun (WGS) entry which is preliminary data.</text>
</comment>
<dbReference type="RefSeq" id="WP_212528303.1">
    <property type="nucleotide sequence ID" value="NZ_JAGSOG010000039.1"/>
</dbReference>
<dbReference type="EMBL" id="JAGSOG010000039">
    <property type="protein sequence ID" value="MBR7833784.1"/>
    <property type="molecule type" value="Genomic_DNA"/>
</dbReference>
<dbReference type="InterPro" id="IPR004304">
    <property type="entry name" value="FmdA_AmdA"/>
</dbReference>
<evidence type="ECO:0000313" key="2">
    <source>
        <dbReference type="Proteomes" id="UP000675781"/>
    </source>
</evidence>
<dbReference type="Gene3D" id="2.60.120.580">
    <property type="entry name" value="Acetamidase/Formamidase-like domains"/>
    <property type="match status" value="1"/>
</dbReference>
<dbReference type="Gene3D" id="3.10.28.20">
    <property type="entry name" value="Acetamidase/Formamidase-like domains"/>
    <property type="match status" value="1"/>
</dbReference>
<proteinExistence type="predicted"/>
<dbReference type="SUPFAM" id="SSF141130">
    <property type="entry name" value="Acetamidase/Formamidase-like"/>
    <property type="match status" value="1"/>
</dbReference>
<organism evidence="1 2">
    <name type="scientific">Actinospica durhamensis</name>
    <dbReference type="NCBI Taxonomy" id="1508375"/>
    <lineage>
        <taxon>Bacteria</taxon>
        <taxon>Bacillati</taxon>
        <taxon>Actinomycetota</taxon>
        <taxon>Actinomycetes</taxon>
        <taxon>Catenulisporales</taxon>
        <taxon>Actinospicaceae</taxon>
        <taxon>Actinospica</taxon>
    </lineage>
</organism>
<dbReference type="Pfam" id="PF03069">
    <property type="entry name" value="FmdA_AmdA"/>
    <property type="match status" value="2"/>
</dbReference>
<evidence type="ECO:0000313" key="1">
    <source>
        <dbReference type="EMBL" id="MBR7833784.1"/>
    </source>
</evidence>
<dbReference type="GO" id="GO:0016811">
    <property type="term" value="F:hydrolase activity, acting on carbon-nitrogen (but not peptide) bonds, in linear amides"/>
    <property type="evidence" value="ECO:0007669"/>
    <property type="project" value="InterPro"/>
</dbReference>
<dbReference type="PANTHER" id="PTHR31891">
    <property type="entry name" value="FORMAMIDASE C869.04-RELATED"/>
    <property type="match status" value="1"/>
</dbReference>
<name>A0A941ERI9_9ACTN</name>
<sequence>MHLGTDTVHYAWDNELAPALELDGSGTVELDLLDSAAGQFGPTSTADSLGALDFARVNPVTGPILVRGAEPGDALLVRVRELSTGPWGWSANIPGFGLLAEDFPDAAFVHSRIDEKGVELDFGPLLPALPMIGTLGLALPEPGRHPLLPPSRFGGNMDIRQLGRGSSVLLPVGVPGALLSLGDAHAAMGDGEICGTGVETSARTVLEIELVKHRPIPSPILETAPAARRSGPALVTTGIGPDLRAAARDAARALVDETVRRTGLSPVHAYVLASLTADLIVSEIVDLPNYVVSLHLPSDVLG</sequence>
<dbReference type="AlphaFoldDB" id="A0A941ERI9"/>
<gene>
    <name evidence="1" type="ORF">KDL01_10940</name>
</gene>
<accession>A0A941ERI9</accession>
<protein>
    <submittedName>
        <fullName evidence="1">Acetamidase/formamidase family protein</fullName>
    </submittedName>
</protein>